<evidence type="ECO:0000313" key="1">
    <source>
        <dbReference type="EMBL" id="EUJ51528.1"/>
    </source>
</evidence>
<comment type="caution">
    <text evidence="1">The sequence shown here is derived from an EMBL/GenBank/DDBJ whole genome shotgun (WGS) entry which is preliminary data.</text>
</comment>
<sequence>MDNLNKYHKAVIDKHDIGKKDFDDILKEVESVDKAYEKKFESTLNELEGFQYKLDNIAKIITPSVITASKDILGSIMSYTNCKGMAIAQYGNYLKEHPEDLEKIMVIVEYETLHPESVKKTNEFLSPLEMQDVIGIKYLIYTSKEPYRSLCLEYMDEFEITNIKKIGVFTGESGILFWHKSASLVFDINEDCNNPRGQYYTFFHEMGHAIDYFYGKENGEGGYYSTTFTTNGKTLSDYNIIDVENNIKSNLEIMLQSKEFDNLSDDEKQKMINNISQNIMQQDKNYDSLTSTEQNLQDNLKLHYAEEFAGADAESPSDVYGGVTNYTVKGDYGHDSEYWFNESGNIVRKTNKESFAEFFGRKLTTGNTSVNGLKSIGTYLPESSDHMEEMLESMR</sequence>
<dbReference type="PATRIC" id="fig|1265822.4.peg.3167"/>
<proteinExistence type="predicted"/>
<gene>
    <name evidence="1" type="ORF">MCOL2_15582</name>
</gene>
<reference evidence="1 2" key="1">
    <citation type="submission" date="2012-12" db="EMBL/GenBank/DDBJ databases">
        <title>Novel taxa of Listeriaceae from agricultural environments in the United States.</title>
        <authorList>
            <person name="den Bakker H.C."/>
            <person name="Allred A."/>
            <person name="Warchocki S."/>
            <person name="Wright E.M."/>
            <person name="Burrell A."/>
            <person name="Nightingale K.K."/>
            <person name="Kephart D."/>
            <person name="Wiedmann M."/>
        </authorList>
    </citation>
    <scope>NUCLEOTIDE SEQUENCE [LARGE SCALE GENOMIC DNA]</scope>
    <source>
        <strain evidence="1 2">FSL S10-1203</strain>
    </source>
</reference>
<organism evidence="1 2">
    <name type="scientific">Listeria fleischmannii FSL S10-1203</name>
    <dbReference type="NCBI Taxonomy" id="1265822"/>
    <lineage>
        <taxon>Bacteria</taxon>
        <taxon>Bacillati</taxon>
        <taxon>Bacillota</taxon>
        <taxon>Bacilli</taxon>
        <taxon>Bacillales</taxon>
        <taxon>Listeriaceae</taxon>
        <taxon>Listeria</taxon>
    </lineage>
</organism>
<name>W7DP36_9LIST</name>
<dbReference type="EMBL" id="AODM01000052">
    <property type="protein sequence ID" value="EUJ51528.1"/>
    <property type="molecule type" value="Genomic_DNA"/>
</dbReference>
<dbReference type="AlphaFoldDB" id="W7DP36"/>
<protein>
    <submittedName>
        <fullName evidence="1">Uncharacterized protein</fullName>
    </submittedName>
</protein>
<dbReference type="Proteomes" id="UP000019241">
    <property type="component" value="Unassembled WGS sequence"/>
</dbReference>
<evidence type="ECO:0000313" key="2">
    <source>
        <dbReference type="Proteomes" id="UP000019241"/>
    </source>
</evidence>
<dbReference type="RefSeq" id="WP_036064394.1">
    <property type="nucleotide sequence ID" value="NZ_AODM01000052.1"/>
</dbReference>
<accession>W7DP36</accession>